<dbReference type="PATRIC" id="fig|883156.3.peg.482"/>
<dbReference type="Proteomes" id="UP000009891">
    <property type="component" value="Unassembled WGS sequence"/>
</dbReference>
<name>K9D633_9FIRM</name>
<protein>
    <submittedName>
        <fullName evidence="1">Uncharacterized protein</fullName>
    </submittedName>
</protein>
<reference evidence="1 2" key="1">
    <citation type="submission" date="2012-09" db="EMBL/GenBank/DDBJ databases">
        <title>The Genome Sequence of Veillonella ratti ACS-216-V-COL6B.</title>
        <authorList>
            <consortium name="The Broad Institute Genome Sequencing Platform"/>
            <person name="Earl A."/>
            <person name="Ward D."/>
            <person name="Feldgarden M."/>
            <person name="Gevers D."/>
            <person name="Saerens B."/>
            <person name="Vaneechoutte M."/>
            <person name="Walker B."/>
            <person name="Young S.K."/>
            <person name="Zeng Q."/>
            <person name="Gargeya S."/>
            <person name="Fitzgerald M."/>
            <person name="Haas B."/>
            <person name="Abouelleil A."/>
            <person name="Alvarado L."/>
            <person name="Arachchi H.M."/>
            <person name="Berlin A."/>
            <person name="Chapman S.B."/>
            <person name="Goldberg J."/>
            <person name="Griggs A."/>
            <person name="Gujja S."/>
            <person name="Hansen M."/>
            <person name="Howarth C."/>
            <person name="Imamovic A."/>
            <person name="Larimer J."/>
            <person name="McCowen C."/>
            <person name="Montmayeur A."/>
            <person name="Murphy C."/>
            <person name="Neiman D."/>
            <person name="Pearson M."/>
            <person name="Priest M."/>
            <person name="Roberts A."/>
            <person name="Saif S."/>
            <person name="Shea T."/>
            <person name="Sisk P."/>
            <person name="Sykes S."/>
            <person name="Wortman J."/>
            <person name="Nusbaum C."/>
            <person name="Birren B."/>
        </authorList>
    </citation>
    <scope>NUCLEOTIDE SEQUENCE [LARGE SCALE GENOMIC DNA]</scope>
    <source>
        <strain evidence="1 2">ACS-216-V-Col6b</strain>
    </source>
</reference>
<proteinExistence type="predicted"/>
<gene>
    <name evidence="1" type="ORF">HMPREF9282_00483</name>
</gene>
<dbReference type="RefSeq" id="WP_006555383.1">
    <property type="nucleotide sequence ID" value="NZ_JH992936.1"/>
</dbReference>
<sequence>MSNTHDSEYVYSVLETKKDKRITFQDKYGNCRDREYITALTMPIHDIDFLKQGSCTAILNTFLLNKYISTEAKGLFSVLCARRWYNTCIVNGNFTYIRETFTDLSSNTFQKYLQELIGYNMIKLHEYQYKGNTTKNIEVLPPNEWILPEGEIQEDTENIIPATDPHQEEYAPF</sequence>
<dbReference type="HOGENOM" id="CLU_1546912_0_0_9"/>
<dbReference type="OrthoDB" id="9985739at2"/>
<accession>K9D633</accession>
<evidence type="ECO:0000313" key="1">
    <source>
        <dbReference type="EMBL" id="EKU78686.1"/>
    </source>
</evidence>
<evidence type="ECO:0000313" key="2">
    <source>
        <dbReference type="Proteomes" id="UP000009891"/>
    </source>
</evidence>
<dbReference type="AlphaFoldDB" id="K9D633"/>
<organism evidence="1 2">
    <name type="scientific">Veillonella seminalis ACS-216-V-Col6b</name>
    <dbReference type="NCBI Taxonomy" id="883156"/>
    <lineage>
        <taxon>Bacteria</taxon>
        <taxon>Bacillati</taxon>
        <taxon>Bacillota</taxon>
        <taxon>Negativicutes</taxon>
        <taxon>Veillonellales</taxon>
        <taxon>Veillonellaceae</taxon>
        <taxon>Veillonella</taxon>
    </lineage>
</organism>
<comment type="caution">
    <text evidence="1">The sequence shown here is derived from an EMBL/GenBank/DDBJ whole genome shotgun (WGS) entry which is preliminary data.</text>
</comment>
<dbReference type="STRING" id="883156.HMPREF9282_00483"/>
<keyword evidence="2" id="KW-1185">Reference proteome</keyword>
<dbReference type="EMBL" id="AHAF01000003">
    <property type="protein sequence ID" value="EKU78686.1"/>
    <property type="molecule type" value="Genomic_DNA"/>
</dbReference>